<dbReference type="Gene3D" id="1.50.10.160">
    <property type="match status" value="1"/>
</dbReference>
<keyword evidence="2" id="KW-0479">Metal-binding</keyword>
<dbReference type="InterPro" id="IPR050148">
    <property type="entry name" value="Terpene_synthase-like"/>
</dbReference>
<accession>A0ABC8IZS2</accession>
<evidence type="ECO:0000313" key="6">
    <source>
        <dbReference type="Proteomes" id="UP001642260"/>
    </source>
</evidence>
<reference evidence="5 6" key="1">
    <citation type="submission" date="2022-03" db="EMBL/GenBank/DDBJ databases">
        <authorList>
            <person name="Macdonald S."/>
            <person name="Ahmed S."/>
            <person name="Newling K."/>
        </authorList>
    </citation>
    <scope>NUCLEOTIDE SEQUENCE [LARGE SCALE GENOMIC DNA]</scope>
</reference>
<keyword evidence="6" id="KW-1185">Reference proteome</keyword>
<name>A0ABC8IZS2_ERUVS</name>
<evidence type="ECO:0000256" key="2">
    <source>
        <dbReference type="ARBA" id="ARBA00022723"/>
    </source>
</evidence>
<evidence type="ECO:0000256" key="3">
    <source>
        <dbReference type="ARBA" id="ARBA00022842"/>
    </source>
</evidence>
<dbReference type="InterPro" id="IPR001906">
    <property type="entry name" value="Terpene_synth_N"/>
</dbReference>
<gene>
    <name evidence="5" type="ORF">ERUC_LOCUS4568</name>
</gene>
<comment type="cofactor">
    <cofactor evidence="1">
        <name>Mg(2+)</name>
        <dbReference type="ChEBI" id="CHEBI:18420"/>
    </cofactor>
</comment>
<dbReference type="Gene3D" id="1.50.10.130">
    <property type="entry name" value="Terpene synthase, N-terminal domain"/>
    <property type="match status" value="1"/>
</dbReference>
<organism evidence="5 6">
    <name type="scientific">Eruca vesicaria subsp. sativa</name>
    <name type="common">Garden rocket</name>
    <name type="synonym">Eruca sativa</name>
    <dbReference type="NCBI Taxonomy" id="29727"/>
    <lineage>
        <taxon>Eukaryota</taxon>
        <taxon>Viridiplantae</taxon>
        <taxon>Streptophyta</taxon>
        <taxon>Embryophyta</taxon>
        <taxon>Tracheophyta</taxon>
        <taxon>Spermatophyta</taxon>
        <taxon>Magnoliopsida</taxon>
        <taxon>eudicotyledons</taxon>
        <taxon>Gunneridae</taxon>
        <taxon>Pentapetalae</taxon>
        <taxon>rosids</taxon>
        <taxon>malvids</taxon>
        <taxon>Brassicales</taxon>
        <taxon>Brassicaceae</taxon>
        <taxon>Brassiceae</taxon>
        <taxon>Eruca</taxon>
    </lineage>
</organism>
<dbReference type="GO" id="GO:0046872">
    <property type="term" value="F:metal ion binding"/>
    <property type="evidence" value="ECO:0007669"/>
    <property type="project" value="UniProtKB-KW"/>
</dbReference>
<dbReference type="Pfam" id="PF01397">
    <property type="entry name" value="Terpene_synth"/>
    <property type="match status" value="1"/>
</dbReference>
<dbReference type="AlphaFoldDB" id="A0ABC8IZS2"/>
<evidence type="ECO:0000256" key="1">
    <source>
        <dbReference type="ARBA" id="ARBA00001946"/>
    </source>
</evidence>
<dbReference type="InterPro" id="IPR036965">
    <property type="entry name" value="Terpene_synth_N_sf"/>
</dbReference>
<keyword evidence="3" id="KW-0460">Magnesium</keyword>
<proteinExistence type="predicted"/>
<dbReference type="InterPro" id="IPR008930">
    <property type="entry name" value="Terpenoid_cyclase/PrenylTrfase"/>
</dbReference>
<dbReference type="EMBL" id="CAKOAT010064711">
    <property type="protein sequence ID" value="CAH8306441.1"/>
    <property type="molecule type" value="Genomic_DNA"/>
</dbReference>
<dbReference type="SFLD" id="SFLDG01014">
    <property type="entry name" value="Terpene_Cyclase_Like_1_N-term"/>
    <property type="match status" value="1"/>
</dbReference>
<evidence type="ECO:0000313" key="5">
    <source>
        <dbReference type="EMBL" id="CAH8306441.1"/>
    </source>
</evidence>
<dbReference type="PANTHER" id="PTHR31739">
    <property type="entry name" value="ENT-COPALYL DIPHOSPHATE SYNTHASE, CHLOROPLASTIC"/>
    <property type="match status" value="1"/>
</dbReference>
<evidence type="ECO:0000259" key="4">
    <source>
        <dbReference type="Pfam" id="PF01397"/>
    </source>
</evidence>
<dbReference type="Proteomes" id="UP001642260">
    <property type="component" value="Unassembled WGS sequence"/>
</dbReference>
<dbReference type="SUPFAM" id="SSF48239">
    <property type="entry name" value="Terpenoid cyclases/Protein prenyltransferases"/>
    <property type="match status" value="1"/>
</dbReference>
<protein>
    <recommendedName>
        <fullName evidence="4">Terpene synthase N-terminal domain-containing protein</fullName>
    </recommendedName>
</protein>
<dbReference type="GO" id="GO:0008299">
    <property type="term" value="P:isoprenoid biosynthetic process"/>
    <property type="evidence" value="ECO:0007669"/>
    <property type="project" value="UniProtKB-ARBA"/>
</dbReference>
<sequence length="198" mass="22705">MTCSGITFFRENIGKLEEEDDEHMPIGFEVAFPSLLEIARGINIDVPIPKEIMHKIPTTLLHSLEGMIDLDWEKLLKLQCQDGSFLFSPSSTAFAFMQTRNSKCLGYLRNAVKRFNGGVPNVFPVDLFEHIWIVDRLQRLGISRYFEKEIKECLDYVHRFYSNDDDDKTSDIGQTKAYVGLDAPMSKILTIQPWHLGS</sequence>
<dbReference type="PANTHER" id="PTHR31739:SF4">
    <property type="entry name" value="ENT-COPALYL DIPHOSPHATE SYNTHASE, CHLOROPLASTIC"/>
    <property type="match status" value="1"/>
</dbReference>
<feature type="domain" description="Terpene synthase N-terminal" evidence="4">
    <location>
        <begin position="71"/>
        <end position="172"/>
    </location>
</feature>
<comment type="caution">
    <text evidence="5">The sequence shown here is derived from an EMBL/GenBank/DDBJ whole genome shotgun (WGS) entry which is preliminary data.</text>
</comment>